<dbReference type="Pfam" id="PF22640">
    <property type="entry name" value="ManC_GMP_beta-helix"/>
    <property type="match status" value="1"/>
</dbReference>
<feature type="domain" description="MannoseP isomerase/GMP-like beta-helix" evidence="2">
    <location>
        <begin position="286"/>
        <end position="333"/>
    </location>
</feature>
<dbReference type="InterPro" id="IPR051161">
    <property type="entry name" value="Mannose-6P_isomerase_type2"/>
</dbReference>
<accession>A0A4Q9E0I7</accession>
<dbReference type="InterPro" id="IPR005835">
    <property type="entry name" value="NTP_transferase_dom"/>
</dbReference>
<dbReference type="Proteomes" id="UP000293142">
    <property type="component" value="Unassembled WGS sequence"/>
</dbReference>
<dbReference type="GO" id="GO:0009298">
    <property type="term" value="P:GDP-mannose biosynthetic process"/>
    <property type="evidence" value="ECO:0007669"/>
    <property type="project" value="TreeGrafter"/>
</dbReference>
<dbReference type="PANTHER" id="PTHR46390">
    <property type="entry name" value="MANNOSE-1-PHOSPHATE GUANYLYLTRANSFERASE"/>
    <property type="match status" value="1"/>
</dbReference>
<dbReference type="GO" id="GO:0004475">
    <property type="term" value="F:mannose-1-phosphate guanylyltransferase (GTP) activity"/>
    <property type="evidence" value="ECO:0007669"/>
    <property type="project" value="InterPro"/>
</dbReference>
<evidence type="ECO:0000313" key="3">
    <source>
        <dbReference type="EMBL" id="TBL81748.1"/>
    </source>
</evidence>
<protein>
    <submittedName>
        <fullName evidence="3">Mannose-1-phosphate guanylyltransferase</fullName>
    </submittedName>
</protein>
<name>A0A4Q9E0I7_9BACL</name>
<dbReference type="InterPro" id="IPR049577">
    <property type="entry name" value="GMPP_N"/>
</dbReference>
<gene>
    <name evidence="3" type="ORF">EYB31_01775</name>
</gene>
<reference evidence="3 4" key="1">
    <citation type="submission" date="2019-02" db="EMBL/GenBank/DDBJ databases">
        <title>Paenibacillus sp. nov., isolated from surface-sterilized tissue of Thalictrum simplex L.</title>
        <authorList>
            <person name="Tuo L."/>
        </authorList>
    </citation>
    <scope>NUCLEOTIDE SEQUENCE [LARGE SCALE GENOMIC DNA]</scope>
    <source>
        <strain evidence="3 4">N2SHLJ1</strain>
    </source>
</reference>
<dbReference type="PANTHER" id="PTHR46390:SF1">
    <property type="entry name" value="MANNOSE-1-PHOSPHATE GUANYLYLTRANSFERASE"/>
    <property type="match status" value="1"/>
</dbReference>
<organism evidence="3 4">
    <name type="scientific">Paenibacillus thalictri</name>
    <dbReference type="NCBI Taxonomy" id="2527873"/>
    <lineage>
        <taxon>Bacteria</taxon>
        <taxon>Bacillati</taxon>
        <taxon>Bacillota</taxon>
        <taxon>Bacilli</taxon>
        <taxon>Bacillales</taxon>
        <taxon>Paenibacillaceae</taxon>
        <taxon>Paenibacillus</taxon>
    </lineage>
</organism>
<dbReference type="CDD" id="cd02509">
    <property type="entry name" value="GDP-M1P_Guanylyltransferase"/>
    <property type="match status" value="1"/>
</dbReference>
<feature type="domain" description="Nucleotidyl transferase" evidence="1">
    <location>
        <begin position="2"/>
        <end position="270"/>
    </location>
</feature>
<dbReference type="InterPro" id="IPR054566">
    <property type="entry name" value="ManC/GMP-like_b-helix"/>
</dbReference>
<dbReference type="Gene3D" id="3.90.550.10">
    <property type="entry name" value="Spore Coat Polysaccharide Biosynthesis Protein SpsA, Chain A"/>
    <property type="match status" value="1"/>
</dbReference>
<evidence type="ECO:0000259" key="1">
    <source>
        <dbReference type="Pfam" id="PF00483"/>
    </source>
</evidence>
<evidence type="ECO:0000313" key="4">
    <source>
        <dbReference type="Proteomes" id="UP000293142"/>
    </source>
</evidence>
<dbReference type="InterPro" id="IPR029044">
    <property type="entry name" value="Nucleotide-diphossugar_trans"/>
</dbReference>
<keyword evidence="3" id="KW-0808">Transferase</keyword>
<comment type="caution">
    <text evidence="3">The sequence shown here is derived from an EMBL/GenBank/DDBJ whole genome shotgun (WGS) entry which is preliminary data.</text>
</comment>
<dbReference type="OrthoDB" id="9806359at2"/>
<dbReference type="AlphaFoldDB" id="A0A4Q9E0I7"/>
<keyword evidence="3" id="KW-0548">Nucleotidyltransferase</keyword>
<keyword evidence="4" id="KW-1185">Reference proteome</keyword>
<dbReference type="Pfam" id="PF00483">
    <property type="entry name" value="NTP_transferase"/>
    <property type="match status" value="1"/>
</dbReference>
<dbReference type="SUPFAM" id="SSF53448">
    <property type="entry name" value="Nucleotide-diphospho-sugar transferases"/>
    <property type="match status" value="1"/>
</dbReference>
<evidence type="ECO:0000259" key="2">
    <source>
        <dbReference type="Pfam" id="PF22640"/>
    </source>
</evidence>
<sequence>MKVVIMAGGKGSRFWPRSSDEKPKQFLSLTSEETMLQSTYRRFAGQVDRDGIYIATVQKYVPLVQEQLPELDPLRLIVEPEQKDTGPSIALTALRFLQEGMDEPFVTVPSDHFVGDDEALIKALRAAVELARDDHAIVTLGVVPTRAETGYGYLKTEQHQDGVHKVKAFIEKPDAARAEQLAGMPHVYWNCGIFVWKPSTVAHYMKLHAPEMWKLLEDHVNDPESVYPGLQKISVDYAILEKADQIYCIPAQFEWDDVGSWTALERLFHSDKEGNIAHGPIHIDRSNGNIVYSETQNVIMIGVRDLIVVSTSKGVLVCAKSEEQTLKKMLEALNGSEFPS</sequence>
<proteinExistence type="predicted"/>
<dbReference type="EMBL" id="SIRE01000002">
    <property type="protein sequence ID" value="TBL81748.1"/>
    <property type="molecule type" value="Genomic_DNA"/>
</dbReference>
<dbReference type="RefSeq" id="WP_131011534.1">
    <property type="nucleotide sequence ID" value="NZ_SIRE01000002.1"/>
</dbReference>
<dbReference type="SUPFAM" id="SSF159283">
    <property type="entry name" value="Guanosine diphospho-D-mannose pyrophosphorylase/mannose-6-phosphate isomerase linker domain"/>
    <property type="match status" value="1"/>
</dbReference>